<comment type="similarity">
    <text evidence="1">Belongs to the N(4)/N(6)-methyltransferase family.</text>
</comment>
<gene>
    <name evidence="9" type="ORF">EJ065_4984</name>
</gene>
<evidence type="ECO:0000256" key="6">
    <source>
        <dbReference type="SAM" id="MobiDB-lite"/>
    </source>
</evidence>
<evidence type="ECO:0000313" key="10">
    <source>
        <dbReference type="Proteomes" id="UP000288758"/>
    </source>
</evidence>
<reference evidence="9 10" key="1">
    <citation type="submission" date="2018-12" db="EMBL/GenBank/DDBJ databases">
        <title>Complete Genome Sequence of the Corallopyronin A producing Myxobacterium Corallococcus coralloides B035.</title>
        <authorList>
            <person name="Bouhired S.M."/>
            <person name="Rupp O."/>
            <person name="Blom J."/>
            <person name="Schaeberle T.F."/>
            <person name="Kehraus S."/>
            <person name="Schiefer A."/>
            <person name="Pfarr K."/>
            <person name="Goesmann A."/>
            <person name="Hoerauf A."/>
            <person name="Koenig G.M."/>
        </authorList>
    </citation>
    <scope>NUCLEOTIDE SEQUENCE [LARGE SCALE GENOMIC DNA]</scope>
    <source>
        <strain evidence="9 10">B035</strain>
    </source>
</reference>
<feature type="region of interest" description="Disordered" evidence="6">
    <location>
        <begin position="1345"/>
        <end position="1371"/>
    </location>
</feature>
<dbReference type="EC" id="2.1.1.72" evidence="2"/>
<name>A0A410RX44_CORCK</name>
<dbReference type="PRINTS" id="PR00507">
    <property type="entry name" value="N12N6MTFRASE"/>
</dbReference>
<organism evidence="9 10">
    <name type="scientific">Corallococcus coralloides</name>
    <name type="common">Myxococcus coralloides</name>
    <dbReference type="NCBI Taxonomy" id="184914"/>
    <lineage>
        <taxon>Bacteria</taxon>
        <taxon>Pseudomonadati</taxon>
        <taxon>Myxococcota</taxon>
        <taxon>Myxococcia</taxon>
        <taxon>Myxococcales</taxon>
        <taxon>Cystobacterineae</taxon>
        <taxon>Myxococcaceae</taxon>
        <taxon>Corallococcus</taxon>
    </lineage>
</organism>
<dbReference type="InterPro" id="IPR003356">
    <property type="entry name" value="DNA_methylase_A-5"/>
</dbReference>
<dbReference type="REBASE" id="296021">
    <property type="entry name" value="CcoB035ORF4984P"/>
</dbReference>
<comment type="catalytic activity">
    <reaction evidence="5">
        <text>a 2'-deoxyadenosine in DNA + S-adenosyl-L-methionine = an N(6)-methyl-2'-deoxyadenosine in DNA + S-adenosyl-L-homocysteine + H(+)</text>
        <dbReference type="Rhea" id="RHEA:15197"/>
        <dbReference type="Rhea" id="RHEA-COMP:12418"/>
        <dbReference type="Rhea" id="RHEA-COMP:12419"/>
        <dbReference type="ChEBI" id="CHEBI:15378"/>
        <dbReference type="ChEBI" id="CHEBI:57856"/>
        <dbReference type="ChEBI" id="CHEBI:59789"/>
        <dbReference type="ChEBI" id="CHEBI:90615"/>
        <dbReference type="ChEBI" id="CHEBI:90616"/>
        <dbReference type="EC" id="2.1.1.72"/>
    </reaction>
</comment>
<evidence type="ECO:0000256" key="2">
    <source>
        <dbReference type="ARBA" id="ARBA00011900"/>
    </source>
</evidence>
<sequence length="1371" mass="153436">MKKEEFVSRILDGVAPKPKKASKPTSAASFSADDVFGNDDTTTPSVPPPADTRFAQLLLEEVFAHGEAQPRDEIVLGDQKTSKFLPNAGIYWSKSNERPFHIVLFELDKKGRELLADPFFRQTDQLEDALHRIVQDVLEGFEKKRTASARQGAQTETLCVVSIVDDRASTAGRQIVCFGTKSTTTGALEVFTLREEVRDWDRPLAEEHLDQLFSRHFEKLASGAKWQHAFITGAERKKIKDLLAVCTQGSLLGIAEEELRKKLRDVLDEIAGSFGIHRKSANQNRRLDMIELPVNHSIGADLVESQKPGFKNPLQGVRIYDRNERLLGFIVYVASTKAKVEPLRTALATNNHFHNVLVIYPDSAEPELELWQGSTPLRGRLTRGPKRTQFDGEGGVVQLLSRFFVVSKSAIEKPKQLAEELAWRAQHLKALAVEELEKEIEAGNNKGPLKKLFDTFNAALATLTVEKFADAYAQTITYGMLAARWISSGESPLFTRKNLKDLLPETSAFLKDLFDKLVNSNFDKNLTWLLDDITSLLARTSVAQVFQDEKRDPSIHFYEDFLDAYDPQVRKDQGVYYTPDEVVSYIVRTAHASLQNDFGLPLGLADTTTWTAFAKATKLAVPDGVDPKAPFVQVLDPALGTGTFLLRVIEVIHETMQAEFKKEGLDDEAARKAWVSYVRKDLLPRINGFELMMAPYIVSHLRLGLALQETGFTFTKNDRLRVFLTNTLEMHTPSQLSFIGEHVAEEAKEADRVKKEAAISVIVGNPPYEREPAENAGNHKGGWVRSGWDGWRGGRALLEDFAEPTRNAGRGGDLKNIYNLYVYFWRWAMWRVFDRYKAPGIVSFITASSYLRGPGFSGMREEMRRDAERVFIFDLEGDLLGARKSENVFNITIPVCVGSMVLTTTPDRTTAAASSYKRITGTREEKLKAADAPRKFDDITWSAVPSGWLDPLMAGGTAGYDAWPSLTDVFPWQHSGAQFKRTWPIGYDVGALERRWGALLAASPTTRAELFRESRDRKVSGRYPALEADGERSPSLQSLSKSASAPTVRRFGFRSFDCQHCFADTRVGDYIRPVLWNVESSRQVFITSLLASVLGVGPAATVSASVPDLHYFCGRGGKDVIPLWRDAEAKTANITASFVAALKTAHGKAPCPEDIFAYAYAVLANPGYVKRYEEELQVPGPRLPVTKDKALFDRGAALGRELLRWHTYGERFREKGDKFKLSGSAKVTTSIPTTPAKYPEKHKYDDKKQVLRVGDGEIGHVSPEVWNFSVSGLQVVKSWLDYRMKKGAGKKSSPLDDIRPERWTEEMTRKLVDLLWVLEHSLASYPALDAWLDEVLASALFAGDEIPKPTDSERKEPKVKRGADLFEDDDE</sequence>
<dbReference type="RefSeq" id="WP_128798081.1">
    <property type="nucleotide sequence ID" value="NZ_CP034669.1"/>
</dbReference>
<dbReference type="SUPFAM" id="SSF53335">
    <property type="entry name" value="S-adenosyl-L-methionine-dependent methyltransferases"/>
    <property type="match status" value="1"/>
</dbReference>
<dbReference type="PANTHER" id="PTHR33841:SF1">
    <property type="entry name" value="DNA METHYLTRANSFERASE A"/>
    <property type="match status" value="1"/>
</dbReference>
<dbReference type="InterPro" id="IPR029063">
    <property type="entry name" value="SAM-dependent_MTases_sf"/>
</dbReference>
<dbReference type="InterPro" id="IPR050953">
    <property type="entry name" value="N4_N6_ade-DNA_methylase"/>
</dbReference>
<evidence type="ECO:0000256" key="4">
    <source>
        <dbReference type="ARBA" id="ARBA00022679"/>
    </source>
</evidence>
<dbReference type="GO" id="GO:0009007">
    <property type="term" value="F:site-specific DNA-methyltransferase (adenine-specific) activity"/>
    <property type="evidence" value="ECO:0007669"/>
    <property type="project" value="UniProtKB-EC"/>
</dbReference>
<dbReference type="Pfam" id="PF02384">
    <property type="entry name" value="N6_Mtase"/>
    <property type="match status" value="1"/>
</dbReference>
<dbReference type="GO" id="GO:0008170">
    <property type="term" value="F:N-methyltransferase activity"/>
    <property type="evidence" value="ECO:0007669"/>
    <property type="project" value="InterPro"/>
</dbReference>
<dbReference type="InterPro" id="IPR041635">
    <property type="entry name" value="Type_ISP_LLaBIII_C"/>
</dbReference>
<keyword evidence="4" id="KW-0808">Transferase</keyword>
<evidence type="ECO:0000313" key="9">
    <source>
        <dbReference type="EMBL" id="QAT86524.1"/>
    </source>
</evidence>
<feature type="domain" description="Type ISP restriction-modification enzyme LLaBIII C-terminal specificity" evidence="8">
    <location>
        <begin position="968"/>
        <end position="1314"/>
    </location>
</feature>
<evidence type="ECO:0000256" key="3">
    <source>
        <dbReference type="ARBA" id="ARBA00022603"/>
    </source>
</evidence>
<feature type="region of interest" description="Disordered" evidence="6">
    <location>
        <begin position="1022"/>
        <end position="1041"/>
    </location>
</feature>
<dbReference type="GO" id="GO:0003677">
    <property type="term" value="F:DNA binding"/>
    <property type="evidence" value="ECO:0007669"/>
    <property type="project" value="InterPro"/>
</dbReference>
<proteinExistence type="inferred from homology"/>
<keyword evidence="3" id="KW-0489">Methyltransferase</keyword>
<feature type="compositionally biased region" description="Basic and acidic residues" evidence="6">
    <location>
        <begin position="1345"/>
        <end position="1364"/>
    </location>
</feature>
<feature type="domain" description="DNA methylase adenine-specific" evidence="7">
    <location>
        <begin position="556"/>
        <end position="668"/>
    </location>
</feature>
<dbReference type="Proteomes" id="UP000288758">
    <property type="component" value="Chromosome"/>
</dbReference>
<evidence type="ECO:0000256" key="5">
    <source>
        <dbReference type="ARBA" id="ARBA00047942"/>
    </source>
</evidence>
<evidence type="ECO:0000259" key="8">
    <source>
        <dbReference type="Pfam" id="PF18135"/>
    </source>
</evidence>
<protein>
    <recommendedName>
        <fullName evidence="2">site-specific DNA-methyltransferase (adenine-specific)</fullName>
        <ecNumber evidence="2">2.1.1.72</ecNumber>
    </recommendedName>
</protein>
<feature type="region of interest" description="Disordered" evidence="6">
    <location>
        <begin position="1"/>
        <end position="46"/>
    </location>
</feature>
<accession>A0A410RX44</accession>
<dbReference type="Gene3D" id="3.40.50.150">
    <property type="entry name" value="Vaccinia Virus protein VP39"/>
    <property type="match status" value="1"/>
</dbReference>
<dbReference type="EMBL" id="CP034669">
    <property type="protein sequence ID" value="QAT86524.1"/>
    <property type="molecule type" value="Genomic_DNA"/>
</dbReference>
<feature type="compositionally biased region" description="Low complexity" evidence="6">
    <location>
        <begin position="23"/>
        <end position="32"/>
    </location>
</feature>
<dbReference type="PANTHER" id="PTHR33841">
    <property type="entry name" value="DNA METHYLTRANSFERASE YEEA-RELATED"/>
    <property type="match status" value="1"/>
</dbReference>
<dbReference type="GO" id="GO:0032259">
    <property type="term" value="P:methylation"/>
    <property type="evidence" value="ECO:0007669"/>
    <property type="project" value="UniProtKB-KW"/>
</dbReference>
<evidence type="ECO:0000259" key="7">
    <source>
        <dbReference type="Pfam" id="PF02384"/>
    </source>
</evidence>
<evidence type="ECO:0000256" key="1">
    <source>
        <dbReference type="ARBA" id="ARBA00006594"/>
    </source>
</evidence>
<dbReference type="Pfam" id="PF18135">
    <property type="entry name" value="Type_ISP_C"/>
    <property type="match status" value="1"/>
</dbReference>